<dbReference type="Proteomes" id="UP000070700">
    <property type="component" value="Unassembled WGS sequence"/>
</dbReference>
<dbReference type="GeneID" id="28816455"/>
<dbReference type="KEGG" id="psco:LY89DRAFT_323113"/>
<name>A0A132B8F5_MOLSC</name>
<dbReference type="InParanoid" id="A0A132B8F5"/>
<dbReference type="AlphaFoldDB" id="A0A132B8F5"/>
<keyword evidence="2" id="KW-1133">Transmembrane helix</keyword>
<dbReference type="RefSeq" id="XP_018063037.1">
    <property type="nucleotide sequence ID" value="XM_018206729.1"/>
</dbReference>
<gene>
    <name evidence="3" type="ORF">LY89DRAFT_323113</name>
</gene>
<evidence type="ECO:0000313" key="3">
    <source>
        <dbReference type="EMBL" id="KUJ08682.1"/>
    </source>
</evidence>
<keyword evidence="4" id="KW-1185">Reference proteome</keyword>
<feature type="region of interest" description="Disordered" evidence="1">
    <location>
        <begin position="39"/>
        <end position="73"/>
    </location>
</feature>
<proteinExistence type="predicted"/>
<reference evidence="3 4" key="1">
    <citation type="submission" date="2015-10" db="EMBL/GenBank/DDBJ databases">
        <title>Full genome of DAOMC 229536 Phialocephala scopiformis, a fungal endophyte of spruce producing the potent anti-insectan compound rugulosin.</title>
        <authorList>
            <consortium name="DOE Joint Genome Institute"/>
            <person name="Walker A.K."/>
            <person name="Frasz S.L."/>
            <person name="Seifert K.A."/>
            <person name="Miller J.D."/>
            <person name="Mondo S.J."/>
            <person name="Labutti K."/>
            <person name="Lipzen A."/>
            <person name="Dockter R."/>
            <person name="Kennedy M."/>
            <person name="Grigoriev I.V."/>
            <person name="Spatafora J.W."/>
        </authorList>
    </citation>
    <scope>NUCLEOTIDE SEQUENCE [LARGE SCALE GENOMIC DNA]</scope>
    <source>
        <strain evidence="3 4">CBS 120377</strain>
    </source>
</reference>
<keyword evidence="2" id="KW-0812">Transmembrane</keyword>
<keyword evidence="2" id="KW-0472">Membrane</keyword>
<evidence type="ECO:0000256" key="1">
    <source>
        <dbReference type="SAM" id="MobiDB-lite"/>
    </source>
</evidence>
<evidence type="ECO:0000313" key="4">
    <source>
        <dbReference type="Proteomes" id="UP000070700"/>
    </source>
</evidence>
<organism evidence="3 4">
    <name type="scientific">Mollisia scopiformis</name>
    <name type="common">Conifer needle endophyte fungus</name>
    <name type="synonym">Phialocephala scopiformis</name>
    <dbReference type="NCBI Taxonomy" id="149040"/>
    <lineage>
        <taxon>Eukaryota</taxon>
        <taxon>Fungi</taxon>
        <taxon>Dikarya</taxon>
        <taxon>Ascomycota</taxon>
        <taxon>Pezizomycotina</taxon>
        <taxon>Leotiomycetes</taxon>
        <taxon>Helotiales</taxon>
        <taxon>Mollisiaceae</taxon>
        <taxon>Mollisia</taxon>
    </lineage>
</organism>
<dbReference type="OrthoDB" id="10509423at2759"/>
<protein>
    <submittedName>
        <fullName evidence="3">Uncharacterized protein</fullName>
    </submittedName>
</protein>
<feature type="transmembrane region" description="Helical" evidence="2">
    <location>
        <begin position="18"/>
        <end position="37"/>
    </location>
</feature>
<accession>A0A132B8F5</accession>
<dbReference type="EMBL" id="KQ947434">
    <property type="protein sequence ID" value="KUJ08682.1"/>
    <property type="molecule type" value="Genomic_DNA"/>
</dbReference>
<sequence length="73" mass="7991">MTLLDGHSRTPHDTLEQFLSGIAMLCCLPCLCVVKIAEKTRSSESSSRDRTGQRKEGKGVEDIEISGGLKIEK</sequence>
<evidence type="ECO:0000256" key="2">
    <source>
        <dbReference type="SAM" id="Phobius"/>
    </source>
</evidence>
<feature type="compositionally biased region" description="Basic and acidic residues" evidence="1">
    <location>
        <begin position="39"/>
        <end position="61"/>
    </location>
</feature>